<dbReference type="Proteomes" id="UP001596170">
    <property type="component" value="Unassembled WGS sequence"/>
</dbReference>
<organism evidence="1 2">
    <name type="scientific">Paenisporosarcina macmurdoensis</name>
    <dbReference type="NCBI Taxonomy" id="212659"/>
    <lineage>
        <taxon>Bacteria</taxon>
        <taxon>Bacillati</taxon>
        <taxon>Bacillota</taxon>
        <taxon>Bacilli</taxon>
        <taxon>Bacillales</taxon>
        <taxon>Caryophanaceae</taxon>
        <taxon>Paenisporosarcina</taxon>
    </lineage>
</organism>
<comment type="caution">
    <text evidence="1">The sequence shown here is derived from an EMBL/GenBank/DDBJ whole genome shotgun (WGS) entry which is preliminary data.</text>
</comment>
<dbReference type="RefSeq" id="WP_377732447.1">
    <property type="nucleotide sequence ID" value="NZ_JBHSRI010000002.1"/>
</dbReference>
<evidence type="ECO:0000313" key="2">
    <source>
        <dbReference type="Proteomes" id="UP001596170"/>
    </source>
</evidence>
<reference evidence="2" key="1">
    <citation type="journal article" date="2019" name="Int. J. Syst. Evol. Microbiol.">
        <title>The Global Catalogue of Microorganisms (GCM) 10K type strain sequencing project: providing services to taxonomists for standard genome sequencing and annotation.</title>
        <authorList>
            <consortium name="The Broad Institute Genomics Platform"/>
            <consortium name="The Broad Institute Genome Sequencing Center for Infectious Disease"/>
            <person name="Wu L."/>
            <person name="Ma J."/>
        </authorList>
    </citation>
    <scope>NUCLEOTIDE SEQUENCE [LARGE SCALE GENOMIC DNA]</scope>
    <source>
        <strain evidence="2">CCUG 54527</strain>
    </source>
</reference>
<protein>
    <recommendedName>
        <fullName evidence="3">Tail assembly chaperone</fullName>
    </recommendedName>
</protein>
<name>A0ABW1L373_9BACL</name>
<sequence>MSKKIHKVELYESRIVEAENGEFVEVKESKKVYPLFLTNYAMQKGRDLGYIESSLLEDFLKIQSETAHLDKDEQAAKAISILKEEKATKIIYLGYIGAVRDNAMAYEEFLERYHLSYPETLELYANLISASVGGENNGFSMGLNKSTQNASAKEKK</sequence>
<proteinExistence type="predicted"/>
<evidence type="ECO:0008006" key="3">
    <source>
        <dbReference type="Google" id="ProtNLM"/>
    </source>
</evidence>
<dbReference type="EMBL" id="JBHSRI010000002">
    <property type="protein sequence ID" value="MFC6038429.1"/>
    <property type="molecule type" value="Genomic_DNA"/>
</dbReference>
<keyword evidence="2" id="KW-1185">Reference proteome</keyword>
<accession>A0ABW1L373</accession>
<gene>
    <name evidence="1" type="ORF">ACFPYN_03070</name>
</gene>
<evidence type="ECO:0000313" key="1">
    <source>
        <dbReference type="EMBL" id="MFC6038429.1"/>
    </source>
</evidence>